<proteinExistence type="inferred from homology"/>
<comment type="similarity">
    <text evidence="2">Belongs to the membrane fusion protein (MFP) (TC 8.A.1) family.</text>
</comment>
<keyword evidence="9" id="KW-1185">Reference proteome</keyword>
<dbReference type="Pfam" id="PF26002">
    <property type="entry name" value="Beta-barrel_AprE"/>
    <property type="match status" value="1"/>
</dbReference>
<evidence type="ECO:0000313" key="8">
    <source>
        <dbReference type="EMBL" id="BAY59205.1"/>
    </source>
</evidence>
<dbReference type="Gene3D" id="2.40.50.100">
    <property type="match status" value="1"/>
</dbReference>
<keyword evidence="5 6" id="KW-0472">Membrane</keyword>
<evidence type="ECO:0000313" key="9">
    <source>
        <dbReference type="Proteomes" id="UP000217895"/>
    </source>
</evidence>
<reference evidence="8 9" key="1">
    <citation type="submission" date="2017-06" db="EMBL/GenBank/DDBJ databases">
        <title>Genome sequencing of cyanobaciteial culture collection at National Institute for Environmental Studies (NIES).</title>
        <authorList>
            <person name="Hirose Y."/>
            <person name="Shimura Y."/>
            <person name="Fujisawa T."/>
            <person name="Nakamura Y."/>
            <person name="Kawachi M."/>
        </authorList>
    </citation>
    <scope>NUCLEOTIDE SEQUENCE [LARGE SCALE GENOMIC DNA]</scope>
    <source>
        <strain evidence="8 9">NIES-2135</strain>
        <plasmid evidence="9">Plasmid Plasmid1 dna</plasmid>
    </source>
</reference>
<name>A0A1Z4JR08_LEPBY</name>
<evidence type="ECO:0000256" key="3">
    <source>
        <dbReference type="ARBA" id="ARBA00022692"/>
    </source>
</evidence>
<evidence type="ECO:0000259" key="7">
    <source>
        <dbReference type="Pfam" id="PF26002"/>
    </source>
</evidence>
<dbReference type="AlphaFoldDB" id="A0A1Z4JR08"/>
<dbReference type="PANTHER" id="PTHR30386">
    <property type="entry name" value="MEMBRANE FUSION SUBUNIT OF EMRAB-TOLC MULTIDRUG EFFLUX PUMP"/>
    <property type="match status" value="1"/>
</dbReference>
<keyword evidence="4 6" id="KW-1133">Transmembrane helix</keyword>
<evidence type="ECO:0000256" key="6">
    <source>
        <dbReference type="SAM" id="Phobius"/>
    </source>
</evidence>
<organism evidence="8 9">
    <name type="scientific">Leptolyngbya boryana NIES-2135</name>
    <dbReference type="NCBI Taxonomy" id="1973484"/>
    <lineage>
        <taxon>Bacteria</taxon>
        <taxon>Bacillati</taxon>
        <taxon>Cyanobacteriota</taxon>
        <taxon>Cyanophyceae</taxon>
        <taxon>Leptolyngbyales</taxon>
        <taxon>Leptolyngbyaceae</taxon>
        <taxon>Leptolyngbya group</taxon>
        <taxon>Leptolyngbya</taxon>
    </lineage>
</organism>
<accession>A0A1Z4JR08</accession>
<dbReference type="Proteomes" id="UP000217895">
    <property type="component" value="Plasmid Plasmid1 dna"/>
</dbReference>
<protein>
    <submittedName>
        <fullName evidence="8">HlyD family secretion protein</fullName>
    </submittedName>
</protein>
<dbReference type="PANTHER" id="PTHR30386:SF26">
    <property type="entry name" value="TRANSPORT PROTEIN COMB"/>
    <property type="match status" value="1"/>
</dbReference>
<dbReference type="Gene3D" id="2.40.30.170">
    <property type="match status" value="1"/>
</dbReference>
<comment type="subcellular location">
    <subcellularLocation>
        <location evidence="1">Membrane</location>
        <topology evidence="1">Single-pass membrane protein</topology>
    </subcellularLocation>
</comment>
<dbReference type="GO" id="GO:0016020">
    <property type="term" value="C:membrane"/>
    <property type="evidence" value="ECO:0007669"/>
    <property type="project" value="UniProtKB-SubCell"/>
</dbReference>
<feature type="transmembrane region" description="Helical" evidence="6">
    <location>
        <begin position="44"/>
        <end position="65"/>
    </location>
</feature>
<dbReference type="InterPro" id="IPR058982">
    <property type="entry name" value="Beta-barrel_AprE"/>
</dbReference>
<evidence type="ECO:0000256" key="1">
    <source>
        <dbReference type="ARBA" id="ARBA00004167"/>
    </source>
</evidence>
<dbReference type="InterPro" id="IPR050739">
    <property type="entry name" value="MFP"/>
</dbReference>
<sequence length="489" mass="53674">MLKHWIWQLTYRIKRPLSLIKRSETEQEQVASTFEPEYDNRPRWVMMVIGSLVVTLSGTVVWACVAELDVVVSARGRIDSLSSAQTLKSIRGGRITAVLAKDGDVVQSGQLLVQIDKSELFNQLLSLKKQREPFAAQAAVLRQASAALFVNPQDSVLATLPEIAALLRQRNLINAQLTNNSSELAPDQLISYNLFVQRLRMIESERQIQIAQAQVQSIGTNAQIENAGAQLRIERDKLSRLGQLFAQGGISRNGVLDQVGAANEVQSRIIQARTQQAQVLAEQQKTQTTTQQQLDEVYRQLLDAKVQADSQIANKLREAQEQLIKLDAQIKQIDLDLKAQEVVAPTAGTVTGLEVTLPGGIVQPGQPLLQVIPNESIVATVEISPADIANLKVGTPVEVRIDALPFTEFGAIKGSIANISSNTIQSQNGQPFFHAQIRLDQPILERGAQKHPLKNGMTISAQMKTRTQRPIELVLGSLINLADSAKSGR</sequence>
<dbReference type="EMBL" id="AP018204">
    <property type="protein sequence ID" value="BAY59205.1"/>
    <property type="molecule type" value="Genomic_DNA"/>
</dbReference>
<keyword evidence="8" id="KW-0614">Plasmid</keyword>
<feature type="domain" description="AprE-like beta-barrel" evidence="7">
    <location>
        <begin position="378"/>
        <end position="466"/>
    </location>
</feature>
<dbReference type="PRINTS" id="PR01490">
    <property type="entry name" value="RTXTOXIND"/>
</dbReference>
<gene>
    <name evidence="8" type="ORF">NIES2135_60820</name>
</gene>
<evidence type="ECO:0000256" key="5">
    <source>
        <dbReference type="ARBA" id="ARBA00023136"/>
    </source>
</evidence>
<evidence type="ECO:0000256" key="4">
    <source>
        <dbReference type="ARBA" id="ARBA00022989"/>
    </source>
</evidence>
<keyword evidence="3 6" id="KW-0812">Transmembrane</keyword>
<evidence type="ECO:0000256" key="2">
    <source>
        <dbReference type="ARBA" id="ARBA00009477"/>
    </source>
</evidence>
<geneLocation type="plasmid" evidence="8">
    <name>plasmid1</name>
</geneLocation>